<evidence type="ECO:0000313" key="8">
    <source>
        <dbReference type="Proteomes" id="UP000239326"/>
    </source>
</evidence>
<feature type="transmembrane region" description="Helical" evidence="6">
    <location>
        <begin position="160"/>
        <end position="189"/>
    </location>
</feature>
<dbReference type="AlphaFoldDB" id="A0A2S0N4H5"/>
<dbReference type="OrthoDB" id="9804822at2"/>
<protein>
    <submittedName>
        <fullName evidence="7">Threonine transporter RhtB</fullName>
    </submittedName>
</protein>
<proteinExistence type="predicted"/>
<sequence>MPSLDTLLAFFGVSLLLGITPGPDNLFVLVQSAQRGWRAGMAVVVGLCAGLVVHTAAVALGLAALFAASATAFTVLKYLGAAYLAWLAWQSLRPYPEVVQDEVQADTAPGISERPAGGAWRMVGRGMVMNLTNPKVLIFFLAFLPQFANPALGSVAPQIMLLGVVFMVATLLVFGAIAVFSGAFGTLLLRSPRAQRWLNRAAGVVFLGLAVRLATISRAAT</sequence>
<evidence type="ECO:0000313" key="7">
    <source>
        <dbReference type="EMBL" id="AVO43050.1"/>
    </source>
</evidence>
<feature type="transmembrane region" description="Helical" evidence="6">
    <location>
        <begin position="72"/>
        <end position="89"/>
    </location>
</feature>
<organism evidence="7 8">
    <name type="scientific">Simplicispira suum</name>
    <dbReference type="NCBI Taxonomy" id="2109915"/>
    <lineage>
        <taxon>Bacteria</taxon>
        <taxon>Pseudomonadati</taxon>
        <taxon>Pseudomonadota</taxon>
        <taxon>Betaproteobacteria</taxon>
        <taxon>Burkholderiales</taxon>
        <taxon>Comamonadaceae</taxon>
        <taxon>Simplicispira</taxon>
    </lineage>
</organism>
<dbReference type="PANTHER" id="PTHR30086:SF20">
    <property type="entry name" value="ARGININE EXPORTER PROTEIN ARGO-RELATED"/>
    <property type="match status" value="1"/>
</dbReference>
<evidence type="ECO:0000256" key="5">
    <source>
        <dbReference type="ARBA" id="ARBA00023136"/>
    </source>
</evidence>
<dbReference type="InterPro" id="IPR001123">
    <property type="entry name" value="LeuE-type"/>
</dbReference>
<evidence type="ECO:0000256" key="4">
    <source>
        <dbReference type="ARBA" id="ARBA00022989"/>
    </source>
</evidence>
<dbReference type="PANTHER" id="PTHR30086">
    <property type="entry name" value="ARGININE EXPORTER PROTEIN ARGO"/>
    <property type="match status" value="1"/>
</dbReference>
<feature type="transmembrane region" description="Helical" evidence="6">
    <location>
        <begin position="42"/>
        <end position="66"/>
    </location>
</feature>
<dbReference type="GO" id="GO:0015171">
    <property type="term" value="F:amino acid transmembrane transporter activity"/>
    <property type="evidence" value="ECO:0007669"/>
    <property type="project" value="TreeGrafter"/>
</dbReference>
<keyword evidence="4 6" id="KW-1133">Transmembrane helix</keyword>
<dbReference type="PIRSF" id="PIRSF006324">
    <property type="entry name" value="LeuE"/>
    <property type="match status" value="1"/>
</dbReference>
<dbReference type="KEGG" id="simp:C6571_03750"/>
<reference evidence="7 8" key="1">
    <citation type="submission" date="2018-03" db="EMBL/GenBank/DDBJ databases">
        <title>Genome sequencing of Simplicispira sp.</title>
        <authorList>
            <person name="Kim S.-J."/>
            <person name="Heo J."/>
            <person name="Kwon S.-W."/>
        </authorList>
    </citation>
    <scope>NUCLEOTIDE SEQUENCE [LARGE SCALE GENOMIC DNA]</scope>
    <source>
        <strain evidence="7 8">SC1-8</strain>
    </source>
</reference>
<accession>A0A2S0N4H5</accession>
<name>A0A2S0N4H5_9BURK</name>
<keyword evidence="5 6" id="KW-0472">Membrane</keyword>
<dbReference type="RefSeq" id="WP_106448025.1">
    <property type="nucleotide sequence ID" value="NZ_CP027669.1"/>
</dbReference>
<feature type="transmembrane region" description="Helical" evidence="6">
    <location>
        <begin position="6"/>
        <end position="30"/>
    </location>
</feature>
<evidence type="ECO:0000256" key="3">
    <source>
        <dbReference type="ARBA" id="ARBA00022692"/>
    </source>
</evidence>
<comment type="subcellular location">
    <subcellularLocation>
        <location evidence="1">Cell membrane</location>
        <topology evidence="1">Multi-pass membrane protein</topology>
    </subcellularLocation>
</comment>
<keyword evidence="3 6" id="KW-0812">Transmembrane</keyword>
<evidence type="ECO:0000256" key="2">
    <source>
        <dbReference type="ARBA" id="ARBA00022475"/>
    </source>
</evidence>
<keyword evidence="8" id="KW-1185">Reference proteome</keyword>
<evidence type="ECO:0000256" key="6">
    <source>
        <dbReference type="SAM" id="Phobius"/>
    </source>
</evidence>
<feature type="transmembrane region" description="Helical" evidence="6">
    <location>
        <begin position="201"/>
        <end position="220"/>
    </location>
</feature>
<dbReference type="GO" id="GO:0005886">
    <property type="term" value="C:plasma membrane"/>
    <property type="evidence" value="ECO:0007669"/>
    <property type="project" value="UniProtKB-SubCell"/>
</dbReference>
<gene>
    <name evidence="7" type="ORF">C6571_03750</name>
</gene>
<dbReference type="EMBL" id="CP027669">
    <property type="protein sequence ID" value="AVO43050.1"/>
    <property type="molecule type" value="Genomic_DNA"/>
</dbReference>
<feature type="transmembrane region" description="Helical" evidence="6">
    <location>
        <begin position="131"/>
        <end position="148"/>
    </location>
</feature>
<dbReference type="Pfam" id="PF01810">
    <property type="entry name" value="LysE"/>
    <property type="match status" value="1"/>
</dbReference>
<keyword evidence="2" id="KW-1003">Cell membrane</keyword>
<dbReference type="Proteomes" id="UP000239326">
    <property type="component" value="Chromosome"/>
</dbReference>
<evidence type="ECO:0000256" key="1">
    <source>
        <dbReference type="ARBA" id="ARBA00004651"/>
    </source>
</evidence>